<dbReference type="Pfam" id="PF07790">
    <property type="entry name" value="Pilin_N"/>
    <property type="match status" value="1"/>
</dbReference>
<protein>
    <recommendedName>
        <fullName evidence="2">Archaeal Type IV pilin N-terminal domain-containing protein</fullName>
    </recommendedName>
</protein>
<dbReference type="InterPro" id="IPR013373">
    <property type="entry name" value="Flagellin/pilin_N_arc"/>
</dbReference>
<keyword evidence="1" id="KW-0472">Membrane</keyword>
<dbReference type="Proteomes" id="UP000019483">
    <property type="component" value="Unassembled WGS sequence"/>
</dbReference>
<dbReference type="STRING" id="1090322.MettiDRAFT_0346"/>
<organism evidence="3 4">
    <name type="scientific">Methanolobus tindarius DSM 2278</name>
    <dbReference type="NCBI Taxonomy" id="1090322"/>
    <lineage>
        <taxon>Archaea</taxon>
        <taxon>Methanobacteriati</taxon>
        <taxon>Methanobacteriota</taxon>
        <taxon>Stenosarchaea group</taxon>
        <taxon>Methanomicrobia</taxon>
        <taxon>Methanosarcinales</taxon>
        <taxon>Methanosarcinaceae</taxon>
        <taxon>Methanolobus</taxon>
    </lineage>
</organism>
<dbReference type="OrthoDB" id="125222at2157"/>
<dbReference type="AlphaFoldDB" id="W9DP69"/>
<proteinExistence type="predicted"/>
<dbReference type="NCBIfam" id="TIGR02537">
    <property type="entry name" value="arch_flag_Nterm"/>
    <property type="match status" value="1"/>
</dbReference>
<evidence type="ECO:0000256" key="1">
    <source>
        <dbReference type="SAM" id="Phobius"/>
    </source>
</evidence>
<keyword evidence="1" id="KW-1133">Transmembrane helix</keyword>
<evidence type="ECO:0000313" key="3">
    <source>
        <dbReference type="EMBL" id="ETA66943.1"/>
    </source>
</evidence>
<feature type="transmembrane region" description="Helical" evidence="1">
    <location>
        <begin position="20"/>
        <end position="40"/>
    </location>
</feature>
<gene>
    <name evidence="3" type="ORF">MettiDRAFT_0346</name>
</gene>
<keyword evidence="1" id="KW-0812">Transmembrane</keyword>
<keyword evidence="4" id="KW-1185">Reference proteome</keyword>
<dbReference type="PANTHER" id="PTHR38138:SF1">
    <property type="entry name" value="ARCHAEAL TYPE IV PILIN N-TERMINAL DOMAIN-CONTAINING PROTEIN"/>
    <property type="match status" value="1"/>
</dbReference>
<evidence type="ECO:0000313" key="4">
    <source>
        <dbReference type="Proteomes" id="UP000019483"/>
    </source>
</evidence>
<dbReference type="EMBL" id="AZAJ01000001">
    <property type="protein sequence ID" value="ETA66943.1"/>
    <property type="molecule type" value="Genomic_DNA"/>
</dbReference>
<name>W9DP69_METTI</name>
<reference evidence="3 4" key="1">
    <citation type="submission" date="2013-08" db="EMBL/GenBank/DDBJ databases">
        <authorList>
            <consortium name="DOE Joint Genome Institute"/>
            <person name="Eisen J."/>
            <person name="Huntemann M."/>
            <person name="Han J."/>
            <person name="Chen A."/>
            <person name="Kyrpides N."/>
            <person name="Mavromatis K."/>
            <person name="Markowitz V."/>
            <person name="Palaniappan K."/>
            <person name="Ivanova N."/>
            <person name="Schaumberg A."/>
            <person name="Pati A."/>
            <person name="Liolios K."/>
            <person name="Nordberg H.P."/>
            <person name="Cantor M.N."/>
            <person name="Hua S.X."/>
            <person name="Woyke T."/>
        </authorList>
    </citation>
    <scope>NUCLEOTIDE SEQUENCE [LARGE SCALE GENOMIC DNA]</scope>
    <source>
        <strain evidence="3 4">DSM 2278</strain>
    </source>
</reference>
<comment type="caution">
    <text evidence="3">The sequence shown here is derived from an EMBL/GenBank/DDBJ whole genome shotgun (WGS) entry which is preliminary data.</text>
</comment>
<evidence type="ECO:0000259" key="2">
    <source>
        <dbReference type="Pfam" id="PF07790"/>
    </source>
</evidence>
<sequence length="211" mass="22533">MIHMKQRKTFLDNNLAASPVIGVMLMVVVTVILAAAVSSYSGGLVSGTKTAPSATFEVQIKKGVDIGGENISFMKIKEITGDSIDTKDLKIITSYTGGNNDFYLNEVYPNVGNTDVVNGNTPSITSVSPYWSNPAIGDFGQDEEVNFGNYILRPGVVMIADCNENDVSSYDTGIEAVISGWENISSGDFITVSLVDIPSGKVIFESDVEVV</sequence>
<feature type="domain" description="Archaeal Type IV pilin N-terminal" evidence="2">
    <location>
        <begin position="16"/>
        <end position="96"/>
    </location>
</feature>
<accession>W9DP69</accession>
<dbReference type="RefSeq" id="WP_023844079.1">
    <property type="nucleotide sequence ID" value="NZ_AZAJ01000001.1"/>
</dbReference>
<dbReference type="PANTHER" id="PTHR38138">
    <property type="entry name" value="VNG6441H"/>
    <property type="match status" value="1"/>
</dbReference>
<dbReference type="InterPro" id="IPR012859">
    <property type="entry name" value="Pilin_N_archaeal"/>
</dbReference>